<keyword evidence="3" id="KW-1185">Reference proteome</keyword>
<dbReference type="EMBL" id="QCYY01003485">
    <property type="protein sequence ID" value="ROT63123.1"/>
    <property type="molecule type" value="Genomic_DNA"/>
</dbReference>
<reference evidence="2 3" key="1">
    <citation type="submission" date="2018-04" db="EMBL/GenBank/DDBJ databases">
        <authorList>
            <person name="Zhang X."/>
            <person name="Yuan J."/>
            <person name="Li F."/>
            <person name="Xiang J."/>
        </authorList>
    </citation>
    <scope>NUCLEOTIDE SEQUENCE [LARGE SCALE GENOMIC DNA]</scope>
    <source>
        <tissue evidence="2">Muscle</tissue>
    </source>
</reference>
<gene>
    <name evidence="2" type="ORF">C7M84_019002</name>
</gene>
<sequence>MALHVENGQWNEIYLSVFLPLFSHFSLLHFLSIALAYIITLPFSPPSLPHSSLIIFSYLSLAPPSSLPLTDPTLSSILLSLLPPPSFPYFPVSPSYSRFSHFPPRLQHFYLPYLQLFAFLSLSSSPFLILCLCSPFQSLISLVLFFLQGQTIPPFLPFLPTSSCYSSTLLTPSSFPSILSLLYSPFLTTSLRCAPSCLSPFCSSLSSAFLPLFLSNSPIPLLPSSHSLFSIHPPASLFLSFFPLFPSSPSLSLFSFLCFSFFFFPLPYPIPHFFNLFYPPSDPVVSIGFSSSFPYGLPLAFLYPSHPPSLTISLSSPPFPPIPPLPFPPSHPPLPFPPLQTLPSLPFSHPLAIPPPPLPSFSLSFPPFSSQSGADRYLPIGSSSSSPR</sequence>
<name>A0A423SG46_PENVA</name>
<evidence type="ECO:0000313" key="3">
    <source>
        <dbReference type="Proteomes" id="UP000283509"/>
    </source>
</evidence>
<feature type="transmembrane region" description="Helical" evidence="1">
    <location>
        <begin position="12"/>
        <end position="39"/>
    </location>
</feature>
<proteinExistence type="predicted"/>
<evidence type="ECO:0000313" key="2">
    <source>
        <dbReference type="EMBL" id="ROT63123.1"/>
    </source>
</evidence>
<reference evidence="2 3" key="2">
    <citation type="submission" date="2019-01" db="EMBL/GenBank/DDBJ databases">
        <title>The decoding of complex shrimp genome reveals the adaptation for benthos swimmer, frequently molting mechanism and breeding impact on genome.</title>
        <authorList>
            <person name="Sun Y."/>
            <person name="Gao Y."/>
            <person name="Yu Y."/>
        </authorList>
    </citation>
    <scope>NUCLEOTIDE SEQUENCE [LARGE SCALE GENOMIC DNA]</scope>
    <source>
        <tissue evidence="2">Muscle</tissue>
    </source>
</reference>
<organism evidence="2 3">
    <name type="scientific">Penaeus vannamei</name>
    <name type="common">Whiteleg shrimp</name>
    <name type="synonym">Litopenaeus vannamei</name>
    <dbReference type="NCBI Taxonomy" id="6689"/>
    <lineage>
        <taxon>Eukaryota</taxon>
        <taxon>Metazoa</taxon>
        <taxon>Ecdysozoa</taxon>
        <taxon>Arthropoda</taxon>
        <taxon>Crustacea</taxon>
        <taxon>Multicrustacea</taxon>
        <taxon>Malacostraca</taxon>
        <taxon>Eumalacostraca</taxon>
        <taxon>Eucarida</taxon>
        <taxon>Decapoda</taxon>
        <taxon>Dendrobranchiata</taxon>
        <taxon>Penaeoidea</taxon>
        <taxon>Penaeidae</taxon>
        <taxon>Penaeus</taxon>
    </lineage>
</organism>
<accession>A0A423SG46</accession>
<dbReference type="Proteomes" id="UP000283509">
    <property type="component" value="Unassembled WGS sequence"/>
</dbReference>
<feature type="transmembrane region" description="Helical" evidence="1">
    <location>
        <begin position="237"/>
        <end position="264"/>
    </location>
</feature>
<protein>
    <submittedName>
        <fullName evidence="2">Uncharacterized protein</fullName>
    </submittedName>
</protein>
<comment type="caution">
    <text evidence="2">The sequence shown here is derived from an EMBL/GenBank/DDBJ whole genome shotgun (WGS) entry which is preliminary data.</text>
</comment>
<keyword evidence="1" id="KW-0472">Membrane</keyword>
<keyword evidence="1" id="KW-0812">Transmembrane</keyword>
<evidence type="ECO:0000256" key="1">
    <source>
        <dbReference type="SAM" id="Phobius"/>
    </source>
</evidence>
<keyword evidence="1" id="KW-1133">Transmembrane helix</keyword>
<dbReference type="AlphaFoldDB" id="A0A423SG46"/>